<evidence type="ECO:0000313" key="2">
    <source>
        <dbReference type="EMBL" id="AQK93071.1"/>
    </source>
</evidence>
<dbReference type="Pfam" id="PF05699">
    <property type="entry name" value="Dimer_Tnp_hAT"/>
    <property type="match status" value="1"/>
</dbReference>
<gene>
    <name evidence="2" type="ORF">ZEAMMB73_Zm00001d009921</name>
</gene>
<dbReference type="SUPFAM" id="SSF53098">
    <property type="entry name" value="Ribonuclease H-like"/>
    <property type="match status" value="1"/>
</dbReference>
<dbReference type="InterPro" id="IPR012337">
    <property type="entry name" value="RNaseH-like_sf"/>
</dbReference>
<dbReference type="InterPro" id="IPR008906">
    <property type="entry name" value="HATC_C_dom"/>
</dbReference>
<proteinExistence type="predicted"/>
<name>A0A1D6FN36_MAIZE</name>
<protein>
    <recommendedName>
        <fullName evidence="1">HAT C-terminal dimerisation domain-containing protein</fullName>
    </recommendedName>
</protein>
<feature type="domain" description="HAT C-terminal dimerisation" evidence="1">
    <location>
        <begin position="1"/>
        <end position="47"/>
    </location>
</feature>
<dbReference type="PROSITE" id="PS51257">
    <property type="entry name" value="PROKAR_LIPOPROTEIN"/>
    <property type="match status" value="1"/>
</dbReference>
<reference evidence="2" key="1">
    <citation type="submission" date="2015-12" db="EMBL/GenBank/DDBJ databases">
        <title>Update maize B73 reference genome by single molecule sequencing technologies.</title>
        <authorList>
            <consortium name="Maize Genome Sequencing Project"/>
            <person name="Ware D."/>
        </authorList>
    </citation>
    <scope>NUCLEOTIDE SEQUENCE</scope>
    <source>
        <tissue evidence="2">Seedling</tissue>
    </source>
</reference>
<sequence>MATKILSLTASSSGCERNWSGFDGVHTKKRNRLTTDCLNKLVYIQFNNRLINKRAKIKSKKITDVLLSSGTTEAQGPGRERHWQQGLRHLALPQPIGPSGLLVQKRGDGEPPSESRLMVERATIRVKVASSVVLAARGEAGPQRVKRYIQEIRLERALK</sequence>
<accession>A0A1D6FN36</accession>
<evidence type="ECO:0000259" key="1">
    <source>
        <dbReference type="Pfam" id="PF05699"/>
    </source>
</evidence>
<dbReference type="GO" id="GO:0046983">
    <property type="term" value="F:protein dimerization activity"/>
    <property type="evidence" value="ECO:0007669"/>
    <property type="project" value="InterPro"/>
</dbReference>
<dbReference type="AlphaFoldDB" id="A0A1D6FN36"/>
<organism evidence="2">
    <name type="scientific">Zea mays</name>
    <name type="common">Maize</name>
    <dbReference type="NCBI Taxonomy" id="4577"/>
    <lineage>
        <taxon>Eukaryota</taxon>
        <taxon>Viridiplantae</taxon>
        <taxon>Streptophyta</taxon>
        <taxon>Embryophyta</taxon>
        <taxon>Tracheophyta</taxon>
        <taxon>Spermatophyta</taxon>
        <taxon>Magnoliopsida</taxon>
        <taxon>Liliopsida</taxon>
        <taxon>Poales</taxon>
        <taxon>Poaceae</taxon>
        <taxon>PACMAD clade</taxon>
        <taxon>Panicoideae</taxon>
        <taxon>Andropogonodae</taxon>
        <taxon>Andropogoneae</taxon>
        <taxon>Tripsacinae</taxon>
        <taxon>Zea</taxon>
    </lineage>
</organism>
<dbReference type="InParanoid" id="A0A1D6FN36"/>
<dbReference type="EMBL" id="CM000784">
    <property type="protein sequence ID" value="AQK93071.1"/>
    <property type="molecule type" value="Genomic_DNA"/>
</dbReference>